<evidence type="ECO:0000256" key="1">
    <source>
        <dbReference type="SAM" id="MobiDB-lite"/>
    </source>
</evidence>
<dbReference type="InterPro" id="IPR009803">
    <property type="entry name" value="DUF1373"/>
</dbReference>
<accession>A0ABV0S6R3</accession>
<keyword evidence="4" id="KW-1185">Reference proteome</keyword>
<evidence type="ECO:0000256" key="2">
    <source>
        <dbReference type="SAM" id="SignalP"/>
    </source>
</evidence>
<dbReference type="Pfam" id="PF07117">
    <property type="entry name" value="DUF1373"/>
    <property type="match status" value="1"/>
</dbReference>
<name>A0ABV0S6R3_9TELE</name>
<evidence type="ECO:0000313" key="3">
    <source>
        <dbReference type="EMBL" id="MEQ2216255.1"/>
    </source>
</evidence>
<dbReference type="Proteomes" id="UP001434883">
    <property type="component" value="Unassembled WGS sequence"/>
</dbReference>
<feature type="compositionally biased region" description="Low complexity" evidence="1">
    <location>
        <begin position="89"/>
        <end position="116"/>
    </location>
</feature>
<sequence>MRMLWVSFMLLGSITCAPPKPDRERPTWWTVVSPSQQEPSKPVYQNPSGQVGGSVGHSSYPGIHYSSSTGGASSGPTYGVQHAAHQHSQHAAPGDSSSQFAEESWSSSSDTSGADEPVFSPVDEEDQVYAYKSKSRYNRKRLRFSQFRYTPIEPIVLQPPVFPHHGKISHYSGKKGH</sequence>
<protein>
    <submittedName>
        <fullName evidence="3">Uncharacterized protein</fullName>
    </submittedName>
</protein>
<reference evidence="3 4" key="1">
    <citation type="submission" date="2021-06" db="EMBL/GenBank/DDBJ databases">
        <authorList>
            <person name="Palmer J.M."/>
        </authorList>
    </citation>
    <scope>NUCLEOTIDE SEQUENCE [LARGE SCALE GENOMIC DNA]</scope>
    <source>
        <strain evidence="3 4">XC_2019</strain>
        <tissue evidence="3">Muscle</tissue>
    </source>
</reference>
<feature type="compositionally biased region" description="Low complexity" evidence="1">
    <location>
        <begin position="65"/>
        <end position="83"/>
    </location>
</feature>
<dbReference type="EMBL" id="JAHRIN010069983">
    <property type="protein sequence ID" value="MEQ2216255.1"/>
    <property type="molecule type" value="Genomic_DNA"/>
</dbReference>
<feature type="chain" id="PRO_5046003153" evidence="2">
    <location>
        <begin position="17"/>
        <end position="177"/>
    </location>
</feature>
<comment type="caution">
    <text evidence="3">The sequence shown here is derived from an EMBL/GenBank/DDBJ whole genome shotgun (WGS) entry which is preliminary data.</text>
</comment>
<keyword evidence="2" id="KW-0732">Signal</keyword>
<gene>
    <name evidence="3" type="ORF">XENOCAPTIV_013240</name>
</gene>
<proteinExistence type="predicted"/>
<feature type="compositionally biased region" description="Polar residues" evidence="1">
    <location>
        <begin position="30"/>
        <end position="47"/>
    </location>
</feature>
<organism evidence="3 4">
    <name type="scientific">Xenoophorus captivus</name>
    <dbReference type="NCBI Taxonomy" id="1517983"/>
    <lineage>
        <taxon>Eukaryota</taxon>
        <taxon>Metazoa</taxon>
        <taxon>Chordata</taxon>
        <taxon>Craniata</taxon>
        <taxon>Vertebrata</taxon>
        <taxon>Euteleostomi</taxon>
        <taxon>Actinopterygii</taxon>
        <taxon>Neopterygii</taxon>
        <taxon>Teleostei</taxon>
        <taxon>Neoteleostei</taxon>
        <taxon>Acanthomorphata</taxon>
        <taxon>Ovalentaria</taxon>
        <taxon>Atherinomorphae</taxon>
        <taxon>Cyprinodontiformes</taxon>
        <taxon>Goodeidae</taxon>
        <taxon>Xenoophorus</taxon>
    </lineage>
</organism>
<evidence type="ECO:0000313" key="4">
    <source>
        <dbReference type="Proteomes" id="UP001434883"/>
    </source>
</evidence>
<feature type="region of interest" description="Disordered" evidence="1">
    <location>
        <begin position="19"/>
        <end position="121"/>
    </location>
</feature>
<feature type="signal peptide" evidence="2">
    <location>
        <begin position="1"/>
        <end position="16"/>
    </location>
</feature>